<protein>
    <submittedName>
        <fullName evidence="1">Uncharacterized protein</fullName>
    </submittedName>
</protein>
<keyword evidence="2" id="KW-1185">Reference proteome</keyword>
<dbReference type="EMBL" id="LT629739">
    <property type="protein sequence ID" value="SDT05029.1"/>
    <property type="molecule type" value="Genomic_DNA"/>
</dbReference>
<evidence type="ECO:0000313" key="1">
    <source>
        <dbReference type="EMBL" id="SDT05029.1"/>
    </source>
</evidence>
<name>A0A1H1X8X4_BRESA</name>
<sequence>MTELSNRAEQIAAHLVGHATGTKAIPYDTNGRQSAVDFLLDWPDGRLGALEVTLIVEAESIAWQGLASKEGWLWPAATSWEFRTSRVNFPYKQTRRVALRAVELCDQWSVDSPAELPAEVLADEQGLIQFLADNIGNLRRTHFRPGIRLYQSTRAEFMDAAAQDFGQVVESWHQQPHMGSHIEKLKKDPAVSERHLFLVAVDEALPARYFTDDFNAPSVVPKGFSGVDAIWVWSNFWHRYLRCQDKTWTWMPFPHIER</sequence>
<evidence type="ECO:0000313" key="2">
    <source>
        <dbReference type="Proteomes" id="UP000199700"/>
    </source>
</evidence>
<dbReference type="AlphaFoldDB" id="A0A1H1X8X4"/>
<gene>
    <name evidence="1" type="ORF">SAMN04489751_3612</name>
</gene>
<organism evidence="1 2">
    <name type="scientific">Brevibacterium sandarakinum</name>
    <dbReference type="NCBI Taxonomy" id="629680"/>
    <lineage>
        <taxon>Bacteria</taxon>
        <taxon>Bacillati</taxon>
        <taxon>Actinomycetota</taxon>
        <taxon>Actinomycetes</taxon>
        <taxon>Micrococcales</taxon>
        <taxon>Brevibacteriaceae</taxon>
        <taxon>Brevibacterium</taxon>
    </lineage>
</organism>
<proteinExistence type="predicted"/>
<dbReference type="OrthoDB" id="5194596at2"/>
<dbReference type="Proteomes" id="UP000199700">
    <property type="component" value="Chromosome"/>
</dbReference>
<dbReference type="RefSeq" id="WP_092107769.1">
    <property type="nucleotide sequence ID" value="NZ_LT629739.1"/>
</dbReference>
<accession>A0A1H1X8X4</accession>
<reference evidence="1" key="1">
    <citation type="submission" date="2016-10" db="EMBL/GenBank/DDBJ databases">
        <authorList>
            <person name="Varghese N."/>
            <person name="Submissions S."/>
        </authorList>
    </citation>
    <scope>NUCLEOTIDE SEQUENCE [LARGE SCALE GENOMIC DNA]</scope>
    <source>
        <strain evidence="1">DSM 22082</strain>
    </source>
</reference>